<sequence>MVRRPHSLLLLALALAPLLLLPAPARGALAAPVAWPPSQAPPSAAGQADPGMPDFLRRLVAGGYEARPYSPPPLSSETAGAAAAAAAKRQPGGGASGGGAALEAGPAAAPARSGARYSYLSTTDAPSGGSGGSGGGGSRVEVPACSRAFSTPGVRARSLAIILLRWRREYYPPREACCPGNPDPGCDCTWGGHKYDELPPPEAYSHIFSDECDGFTSINRALYRMSGGQVTFATNATARVLSAAANASAAAAAAAALPDGGAVDVYGWATLASMRGGDNVCLDWCAEAMRALGVSPTSHRHYVCFPLYKPDQPAGAPAVCDNQCPGGGECGGSCPPGEPYGSLPGCGCGTCYWAWGAQWKCGAVSGTRRHTTGFAAPAEAWSRGSTVRVVEGHKVYMTHELGHNLGLTHAASYSCTTHGDAVAREPGSCRPDWYGDLSTFMGAASSLTLPAYYRLQQGWLPRRVMRTIRESGRQVTLVLRDGNRPAPEHPGAPWWGDSDTVVARIPVNASLPGAFICPCAEGACAADAGSCAAEAQCAAGPCCSDEACADGGMGYYYVEFSKGPVPGDYGAAASAAFAGVSVRLAGELRDCASTRLVATHAAANAPRYALDAPDPAGKLPGSRFEDAARRVIVRLDATGQDWAQVSILRY</sequence>
<dbReference type="InParanoid" id="A0A2V0PMD0"/>
<evidence type="ECO:0000256" key="2">
    <source>
        <dbReference type="SAM" id="SignalP"/>
    </source>
</evidence>
<dbReference type="Gene3D" id="3.40.390.10">
    <property type="entry name" value="Collagenase (Catalytic Domain)"/>
    <property type="match status" value="1"/>
</dbReference>
<evidence type="ECO:0000256" key="1">
    <source>
        <dbReference type="SAM" id="MobiDB-lite"/>
    </source>
</evidence>
<gene>
    <name evidence="3" type="ORF">Rsub_11985</name>
</gene>
<dbReference type="SUPFAM" id="SSF55486">
    <property type="entry name" value="Metalloproteases ('zincins'), catalytic domain"/>
    <property type="match status" value="1"/>
</dbReference>
<organism evidence="3 4">
    <name type="scientific">Raphidocelis subcapitata</name>
    <dbReference type="NCBI Taxonomy" id="307507"/>
    <lineage>
        <taxon>Eukaryota</taxon>
        <taxon>Viridiplantae</taxon>
        <taxon>Chlorophyta</taxon>
        <taxon>core chlorophytes</taxon>
        <taxon>Chlorophyceae</taxon>
        <taxon>CS clade</taxon>
        <taxon>Sphaeropleales</taxon>
        <taxon>Selenastraceae</taxon>
        <taxon>Raphidocelis</taxon>
    </lineage>
</organism>
<keyword evidence="2" id="KW-0732">Signal</keyword>
<comment type="caution">
    <text evidence="3">The sequence shown here is derived from an EMBL/GenBank/DDBJ whole genome shotgun (WGS) entry which is preliminary data.</text>
</comment>
<evidence type="ECO:0008006" key="5">
    <source>
        <dbReference type="Google" id="ProtNLM"/>
    </source>
</evidence>
<dbReference type="AlphaFoldDB" id="A0A2V0PMD0"/>
<feature type="compositionally biased region" description="Gly residues" evidence="1">
    <location>
        <begin position="128"/>
        <end position="138"/>
    </location>
</feature>
<feature type="signal peptide" evidence="2">
    <location>
        <begin position="1"/>
        <end position="30"/>
    </location>
</feature>
<feature type="region of interest" description="Disordered" evidence="1">
    <location>
        <begin position="119"/>
        <end position="138"/>
    </location>
</feature>
<proteinExistence type="predicted"/>
<keyword evidence="4" id="KW-1185">Reference proteome</keyword>
<accession>A0A2V0PMD0</accession>
<dbReference type="InterPro" id="IPR024079">
    <property type="entry name" value="MetalloPept_cat_dom_sf"/>
</dbReference>
<dbReference type="OrthoDB" id="546636at2759"/>
<evidence type="ECO:0000313" key="3">
    <source>
        <dbReference type="EMBL" id="GBF99040.1"/>
    </source>
</evidence>
<name>A0A2V0PMD0_9CHLO</name>
<reference evidence="3 4" key="1">
    <citation type="journal article" date="2018" name="Sci. Rep.">
        <title>Raphidocelis subcapitata (=Pseudokirchneriella subcapitata) provides an insight into genome evolution and environmental adaptations in the Sphaeropleales.</title>
        <authorList>
            <person name="Suzuki S."/>
            <person name="Yamaguchi H."/>
            <person name="Nakajima N."/>
            <person name="Kawachi M."/>
        </authorList>
    </citation>
    <scope>NUCLEOTIDE SEQUENCE [LARGE SCALE GENOMIC DNA]</scope>
    <source>
        <strain evidence="3 4">NIES-35</strain>
    </source>
</reference>
<dbReference type="EMBL" id="BDRX01000143">
    <property type="protein sequence ID" value="GBF99040.1"/>
    <property type="molecule type" value="Genomic_DNA"/>
</dbReference>
<evidence type="ECO:0000313" key="4">
    <source>
        <dbReference type="Proteomes" id="UP000247498"/>
    </source>
</evidence>
<dbReference type="GO" id="GO:0008237">
    <property type="term" value="F:metallopeptidase activity"/>
    <property type="evidence" value="ECO:0007669"/>
    <property type="project" value="InterPro"/>
</dbReference>
<feature type="chain" id="PRO_5016070914" description="Peptidase M11 gametolysin domain-containing protein" evidence="2">
    <location>
        <begin position="31"/>
        <end position="650"/>
    </location>
</feature>
<feature type="region of interest" description="Disordered" evidence="1">
    <location>
        <begin position="67"/>
        <end position="105"/>
    </location>
</feature>
<protein>
    <recommendedName>
        <fullName evidence="5">Peptidase M11 gametolysin domain-containing protein</fullName>
    </recommendedName>
</protein>
<feature type="compositionally biased region" description="Low complexity" evidence="1">
    <location>
        <begin position="79"/>
        <end position="90"/>
    </location>
</feature>
<dbReference type="Proteomes" id="UP000247498">
    <property type="component" value="Unassembled WGS sequence"/>
</dbReference>
<feature type="compositionally biased region" description="Gly residues" evidence="1">
    <location>
        <begin position="91"/>
        <end position="100"/>
    </location>
</feature>